<evidence type="ECO:0000256" key="2">
    <source>
        <dbReference type="ARBA" id="ARBA00022801"/>
    </source>
</evidence>
<dbReference type="SUPFAM" id="SSF50891">
    <property type="entry name" value="Cyclophilin-like"/>
    <property type="match status" value="1"/>
</dbReference>
<feature type="domain" description="Carboxyltransferase" evidence="5">
    <location>
        <begin position="29"/>
        <end position="294"/>
    </location>
</feature>
<keyword evidence="2" id="KW-0378">Hydrolase</keyword>
<dbReference type="EMBL" id="JAPKFM010000041">
    <property type="protein sequence ID" value="MCX2967084.1"/>
    <property type="molecule type" value="Genomic_DNA"/>
</dbReference>
<dbReference type="Gene3D" id="2.40.100.10">
    <property type="entry name" value="Cyclophilin-like"/>
    <property type="match status" value="1"/>
</dbReference>
<dbReference type="PANTHER" id="PTHR43309:SF3">
    <property type="entry name" value="5-OXOPROLINASE SUBUNIT C"/>
    <property type="match status" value="1"/>
</dbReference>
<evidence type="ECO:0000313" key="6">
    <source>
        <dbReference type="EMBL" id="MCX2967084.1"/>
    </source>
</evidence>
<sequence>MSDRHRQVTVVAPGPLATVQDLGRAGYAHLGVPVSGGADRGALTLANRLVGNPESAAVIEATLGGLHIRLHGDVLMAVTGARAEVRVDGIPVGVDAALPVSDGAEVTIESPTRGCRNYVAIRGGIDVPLVLGSRSTDTLSDLGPPALRAGTELPVGQPTEDWPATSSAPRAAADSAVTELEATEGPRRDHVQTPAHLTRGVWVVGADSNRVGVRLSRPEDSDDPLVVHRADTAELASEGIPHGAVQIPPSGRPVVFLADHPVTGGYPVVAVLTAASSDRAAQLVAGDRVRFRIR</sequence>
<keyword evidence="3" id="KW-0067">ATP-binding</keyword>
<dbReference type="PANTHER" id="PTHR43309">
    <property type="entry name" value="5-OXOPROLINASE SUBUNIT C"/>
    <property type="match status" value="1"/>
</dbReference>
<dbReference type="InterPro" id="IPR003778">
    <property type="entry name" value="CT_A_B"/>
</dbReference>
<evidence type="ECO:0000259" key="5">
    <source>
        <dbReference type="SMART" id="SM00797"/>
    </source>
</evidence>
<evidence type="ECO:0000313" key="7">
    <source>
        <dbReference type="Proteomes" id="UP001143347"/>
    </source>
</evidence>
<organism evidence="6 7">
    <name type="scientific">Gordonia aquimaris</name>
    <dbReference type="NCBI Taxonomy" id="2984863"/>
    <lineage>
        <taxon>Bacteria</taxon>
        <taxon>Bacillati</taxon>
        <taxon>Actinomycetota</taxon>
        <taxon>Actinomycetes</taxon>
        <taxon>Mycobacteriales</taxon>
        <taxon>Gordoniaceae</taxon>
        <taxon>Gordonia</taxon>
    </lineage>
</organism>
<evidence type="ECO:0000256" key="1">
    <source>
        <dbReference type="ARBA" id="ARBA00022741"/>
    </source>
</evidence>
<proteinExistence type="predicted"/>
<dbReference type="NCBIfam" id="TIGR00724">
    <property type="entry name" value="urea_amlyse_rel"/>
    <property type="match status" value="1"/>
</dbReference>
<dbReference type="SMART" id="SM00797">
    <property type="entry name" value="AHS2"/>
    <property type="match status" value="1"/>
</dbReference>
<dbReference type="GO" id="GO:0016787">
    <property type="term" value="F:hydrolase activity"/>
    <property type="evidence" value="ECO:0007669"/>
    <property type="project" value="UniProtKB-KW"/>
</dbReference>
<evidence type="ECO:0000256" key="3">
    <source>
        <dbReference type="ARBA" id="ARBA00022840"/>
    </source>
</evidence>
<feature type="region of interest" description="Disordered" evidence="4">
    <location>
        <begin position="141"/>
        <end position="187"/>
    </location>
</feature>
<dbReference type="InterPro" id="IPR052708">
    <property type="entry name" value="PxpC"/>
</dbReference>
<reference evidence="6" key="1">
    <citation type="submission" date="2022-10" db="EMBL/GenBank/DDBJ databases">
        <title>WGS of marine actinomycetes from Thailand.</title>
        <authorList>
            <person name="Thawai C."/>
        </authorList>
    </citation>
    <scope>NUCLEOTIDE SEQUENCE</scope>
    <source>
        <strain evidence="6">SW21</strain>
    </source>
</reference>
<evidence type="ECO:0000256" key="4">
    <source>
        <dbReference type="SAM" id="MobiDB-lite"/>
    </source>
</evidence>
<dbReference type="Proteomes" id="UP001143347">
    <property type="component" value="Unassembled WGS sequence"/>
</dbReference>
<dbReference type="AlphaFoldDB" id="A0A9X3DB43"/>
<comment type="caution">
    <text evidence="6">The sequence shown here is derived from an EMBL/GenBank/DDBJ whole genome shotgun (WGS) entry which is preliminary data.</text>
</comment>
<accession>A0A9X3DB43</accession>
<name>A0A9X3DB43_9ACTN</name>
<dbReference type="InterPro" id="IPR029000">
    <property type="entry name" value="Cyclophilin-like_dom_sf"/>
</dbReference>
<dbReference type="GO" id="GO:0005524">
    <property type="term" value="F:ATP binding"/>
    <property type="evidence" value="ECO:0007669"/>
    <property type="project" value="UniProtKB-KW"/>
</dbReference>
<protein>
    <submittedName>
        <fullName evidence="6">Biotin-dependent carboxyltransferase family protein</fullName>
    </submittedName>
</protein>
<gene>
    <name evidence="6" type="ORF">OSB52_23730</name>
</gene>
<dbReference type="Pfam" id="PF02626">
    <property type="entry name" value="CT_A_B"/>
    <property type="match status" value="1"/>
</dbReference>
<keyword evidence="1" id="KW-0547">Nucleotide-binding</keyword>
<keyword evidence="7" id="KW-1185">Reference proteome</keyword>
<dbReference type="RefSeq" id="WP_266063762.1">
    <property type="nucleotide sequence ID" value="NZ_JAPKFM010000041.1"/>
</dbReference>